<evidence type="ECO:0000259" key="2">
    <source>
        <dbReference type="Pfam" id="PF07905"/>
    </source>
</evidence>
<dbReference type="Gene3D" id="1.10.10.2840">
    <property type="entry name" value="PucR C-terminal helix-turn-helix domain"/>
    <property type="match status" value="1"/>
</dbReference>
<evidence type="ECO:0000256" key="1">
    <source>
        <dbReference type="ARBA" id="ARBA00006754"/>
    </source>
</evidence>
<reference evidence="5" key="1">
    <citation type="submission" date="2020-08" db="EMBL/GenBank/DDBJ databases">
        <title>Genome public.</title>
        <authorList>
            <person name="Liu C."/>
            <person name="Sun Q."/>
        </authorList>
    </citation>
    <scope>NUCLEOTIDE SEQUENCE</scope>
    <source>
        <strain evidence="5">NSJ-53</strain>
    </source>
</reference>
<feature type="domain" description="PucR C-terminal helix-turn-helix" evidence="3">
    <location>
        <begin position="457"/>
        <end position="512"/>
    </location>
</feature>
<dbReference type="EMBL" id="JACRSR010000001">
    <property type="protein sequence ID" value="MBC8531050.1"/>
    <property type="molecule type" value="Genomic_DNA"/>
</dbReference>
<comment type="similarity">
    <text evidence="1">Belongs to the CdaR family.</text>
</comment>
<feature type="domain" description="Purine catabolism PurC-like" evidence="2">
    <location>
        <begin position="8"/>
        <end position="126"/>
    </location>
</feature>
<sequence>MAITLNWLIHQSKLENLSLAACPELIDTPISSVNIMDNPDVIQWFKKNELVLTTGYVFANDPELQTTILQNLKQAGCSALCIKTKRYFDTIPQHILDVANRIHLPIIELPVHYSFSDISSLISKEIYADEFRDIAREQKLYNALFNSFFEHRPTEDTLELLSRYLDHGVLLLDEGGRVRFNAAGDGGKTLPPAEIHIDPVRLKDASSRQSVEVQLGDALHQGALTRFGKQYFCVLTDRPDKLPWDTIDHALRIIALSQRGHEERPLDLNNYYEPFFQFLIDGKGKTDTEIVQLCDYYAFPYRLNRVCVLIAPREKEKGFDPVESVKLVRRVLKKCGVRDSFIASGRRLVCLYLFGRDEELSALVRTFAQQLLSVSRNGFIVGTGPSGRDLKEIASTYEKASFMLSLGDKFPGRPDFFFQEHFIFWQIHTLPARERERIYRDTVKPLADHDAKTRSSLTQTLQVYFECRFNASLAASRLYLHRNTFLKRIAKIKDILPMDLEDPNALYAIHYGLCVHRMLM</sequence>
<evidence type="ECO:0000259" key="4">
    <source>
        <dbReference type="Pfam" id="PF17853"/>
    </source>
</evidence>
<dbReference type="RefSeq" id="WP_249315114.1">
    <property type="nucleotide sequence ID" value="NZ_JACRSR010000001.1"/>
</dbReference>
<dbReference type="InterPro" id="IPR042070">
    <property type="entry name" value="PucR_C-HTH_sf"/>
</dbReference>
<evidence type="ECO:0000259" key="3">
    <source>
        <dbReference type="Pfam" id="PF13556"/>
    </source>
</evidence>
<dbReference type="Pfam" id="PF17853">
    <property type="entry name" value="GGDEF_2"/>
    <property type="match status" value="1"/>
</dbReference>
<evidence type="ECO:0000313" key="6">
    <source>
        <dbReference type="Proteomes" id="UP000623172"/>
    </source>
</evidence>
<organism evidence="5 6">
    <name type="scientific">Gehongia tenuis</name>
    <dbReference type="NCBI Taxonomy" id="2763655"/>
    <lineage>
        <taxon>Bacteria</taxon>
        <taxon>Bacillati</taxon>
        <taxon>Bacillota</taxon>
        <taxon>Clostridia</taxon>
        <taxon>Christensenellales</taxon>
        <taxon>Christensenellaceae</taxon>
        <taxon>Gehongia</taxon>
    </lineage>
</organism>
<dbReference type="Pfam" id="PF07905">
    <property type="entry name" value="PucR"/>
    <property type="match status" value="1"/>
</dbReference>
<dbReference type="PANTHER" id="PTHR33744">
    <property type="entry name" value="CARBOHYDRATE DIACID REGULATOR"/>
    <property type="match status" value="1"/>
</dbReference>
<dbReference type="Proteomes" id="UP000623172">
    <property type="component" value="Unassembled WGS sequence"/>
</dbReference>
<protein>
    <submittedName>
        <fullName evidence="5">PucR family transcriptional regulator ligand-binding domain-containing protein</fullName>
    </submittedName>
</protein>
<dbReference type="InterPro" id="IPR051448">
    <property type="entry name" value="CdaR-like_regulators"/>
</dbReference>
<proteinExistence type="inferred from homology"/>
<gene>
    <name evidence="5" type="ORF">H8696_04220</name>
</gene>
<dbReference type="Pfam" id="PF13556">
    <property type="entry name" value="HTH_30"/>
    <property type="match status" value="1"/>
</dbReference>
<feature type="domain" description="CdaR GGDEF-like" evidence="4">
    <location>
        <begin position="284"/>
        <end position="404"/>
    </location>
</feature>
<dbReference type="AlphaFoldDB" id="A0A926HPU2"/>
<comment type="caution">
    <text evidence="5">The sequence shown here is derived from an EMBL/GenBank/DDBJ whole genome shotgun (WGS) entry which is preliminary data.</text>
</comment>
<evidence type="ECO:0000313" key="5">
    <source>
        <dbReference type="EMBL" id="MBC8531050.1"/>
    </source>
</evidence>
<dbReference type="InterPro" id="IPR041522">
    <property type="entry name" value="CdaR_GGDEF"/>
</dbReference>
<name>A0A926HPU2_9FIRM</name>
<dbReference type="InterPro" id="IPR025736">
    <property type="entry name" value="PucR_C-HTH_dom"/>
</dbReference>
<dbReference type="InterPro" id="IPR012914">
    <property type="entry name" value="PucR_dom"/>
</dbReference>
<accession>A0A926HPU2</accession>
<dbReference type="PANTHER" id="PTHR33744:SF7">
    <property type="entry name" value="PUCR FAMILY TRANSCRIPTIONAL REGULATOR"/>
    <property type="match status" value="1"/>
</dbReference>
<keyword evidence="6" id="KW-1185">Reference proteome</keyword>